<feature type="signal peptide" evidence="1">
    <location>
        <begin position="1"/>
        <end position="23"/>
    </location>
</feature>
<dbReference type="EMBL" id="BMFK01000001">
    <property type="protein sequence ID" value="GGE58456.1"/>
    <property type="molecule type" value="Genomic_DNA"/>
</dbReference>
<feature type="chain" id="PRO_5038069117" description="DUF4426 domain-containing protein" evidence="1">
    <location>
        <begin position="24"/>
        <end position="149"/>
    </location>
</feature>
<keyword evidence="3" id="KW-1185">Reference proteome</keyword>
<dbReference type="RefSeq" id="WP_188386954.1">
    <property type="nucleotide sequence ID" value="NZ_BMFK01000001.1"/>
</dbReference>
<organism evidence="2 3">
    <name type="scientific">Priestia taiwanensis</name>
    <dbReference type="NCBI Taxonomy" id="1347902"/>
    <lineage>
        <taxon>Bacteria</taxon>
        <taxon>Bacillati</taxon>
        <taxon>Bacillota</taxon>
        <taxon>Bacilli</taxon>
        <taxon>Bacillales</taxon>
        <taxon>Bacillaceae</taxon>
        <taxon>Priestia</taxon>
    </lineage>
</organism>
<keyword evidence="1" id="KW-0732">Signal</keyword>
<dbReference type="Proteomes" id="UP000605259">
    <property type="component" value="Unassembled WGS sequence"/>
</dbReference>
<sequence length="149" mass="16838">MFKQIILSSVLLTGTLGTSTALAQTNNLITPPAYKETEFQYGPIDFHFSSTTHTHTIDQLLHVTKSKFKIDTFTAVAIYSDKPFRYTVVLKNLLTNEFQRNVIKGKFNGIEYAGFVEFGPLETATYQVILGNMAETEQKGQIRMWSFQG</sequence>
<evidence type="ECO:0000313" key="3">
    <source>
        <dbReference type="Proteomes" id="UP000605259"/>
    </source>
</evidence>
<evidence type="ECO:0008006" key="4">
    <source>
        <dbReference type="Google" id="ProtNLM"/>
    </source>
</evidence>
<evidence type="ECO:0000313" key="2">
    <source>
        <dbReference type="EMBL" id="GGE58456.1"/>
    </source>
</evidence>
<proteinExistence type="predicted"/>
<evidence type="ECO:0000256" key="1">
    <source>
        <dbReference type="SAM" id="SignalP"/>
    </source>
</evidence>
<accession>A0A917AKX5</accession>
<gene>
    <name evidence="2" type="ORF">GCM10007140_06010</name>
</gene>
<reference evidence="2" key="2">
    <citation type="submission" date="2020-09" db="EMBL/GenBank/DDBJ databases">
        <authorList>
            <person name="Sun Q."/>
            <person name="Zhou Y."/>
        </authorList>
    </citation>
    <scope>NUCLEOTIDE SEQUENCE</scope>
    <source>
        <strain evidence="2">CGMCC 1.12698</strain>
    </source>
</reference>
<dbReference type="AlphaFoldDB" id="A0A917AKX5"/>
<protein>
    <recommendedName>
        <fullName evidence="4">DUF4426 domain-containing protein</fullName>
    </recommendedName>
</protein>
<name>A0A917AKX5_9BACI</name>
<comment type="caution">
    <text evidence="2">The sequence shown here is derived from an EMBL/GenBank/DDBJ whole genome shotgun (WGS) entry which is preliminary data.</text>
</comment>
<reference evidence="2" key="1">
    <citation type="journal article" date="2014" name="Int. J. Syst. Evol. Microbiol.">
        <title>Complete genome sequence of Corynebacterium casei LMG S-19264T (=DSM 44701T), isolated from a smear-ripened cheese.</title>
        <authorList>
            <consortium name="US DOE Joint Genome Institute (JGI-PGF)"/>
            <person name="Walter F."/>
            <person name="Albersmeier A."/>
            <person name="Kalinowski J."/>
            <person name="Ruckert C."/>
        </authorList>
    </citation>
    <scope>NUCLEOTIDE SEQUENCE</scope>
    <source>
        <strain evidence="2">CGMCC 1.12698</strain>
    </source>
</reference>